<dbReference type="Proteomes" id="UP000660265">
    <property type="component" value="Unassembled WGS sequence"/>
</dbReference>
<feature type="region of interest" description="Disordered" evidence="2">
    <location>
        <begin position="1"/>
        <end position="21"/>
    </location>
</feature>
<reference evidence="5" key="1">
    <citation type="journal article" date="2019" name="Int. J. Syst. Evol. Microbiol.">
        <title>The Global Catalogue of Microorganisms (GCM) 10K type strain sequencing project: providing services to taxonomists for standard genome sequencing and annotation.</title>
        <authorList>
            <consortium name="The Broad Institute Genomics Platform"/>
            <consortium name="The Broad Institute Genome Sequencing Center for Infectious Disease"/>
            <person name="Wu L."/>
            <person name="Ma J."/>
        </authorList>
    </citation>
    <scope>NUCLEOTIDE SEQUENCE [LARGE SCALE GENOMIC DNA]</scope>
    <source>
        <strain evidence="5">CGMCC 4.7275</strain>
    </source>
</reference>
<evidence type="ECO:0000259" key="3">
    <source>
        <dbReference type="PROSITE" id="PS50943"/>
    </source>
</evidence>
<dbReference type="Pfam" id="PF01381">
    <property type="entry name" value="HTH_3"/>
    <property type="match status" value="1"/>
</dbReference>
<dbReference type="RefSeq" id="WP_189110209.1">
    <property type="nucleotide sequence ID" value="NZ_BMMV01000020.1"/>
</dbReference>
<dbReference type="Gene3D" id="1.10.260.40">
    <property type="entry name" value="lambda repressor-like DNA-binding domains"/>
    <property type="match status" value="1"/>
</dbReference>
<evidence type="ECO:0000256" key="2">
    <source>
        <dbReference type="SAM" id="MobiDB-lite"/>
    </source>
</evidence>
<comment type="caution">
    <text evidence="4">The sequence shown here is derived from an EMBL/GenBank/DDBJ whole genome shotgun (WGS) entry which is preliminary data.</text>
</comment>
<sequence>MGDGVLRAVPGPGPGDRPGEPLMRDLVGAALRRARLRQGRTLRDVADRAQVSLPYLSEIERGRKEPSSEVLAAVCRALGLHLVDLVGALHTDLTSATTVTVSVTTRATATATWGGPRRGAGRRDGQAMGVLLAA</sequence>
<dbReference type="InterPro" id="IPR050807">
    <property type="entry name" value="TransReg_Diox_bact_type"/>
</dbReference>
<gene>
    <name evidence="4" type="ORF">GCM10011583_54360</name>
</gene>
<keyword evidence="5" id="KW-1185">Reference proteome</keyword>
<name>A0ABQ2EKJ3_9ACTN</name>
<dbReference type="PANTHER" id="PTHR46797:SF1">
    <property type="entry name" value="METHYLPHOSPHONATE SYNTHASE"/>
    <property type="match status" value="1"/>
</dbReference>
<accession>A0ABQ2EKJ3</accession>
<dbReference type="PROSITE" id="PS50943">
    <property type="entry name" value="HTH_CROC1"/>
    <property type="match status" value="1"/>
</dbReference>
<organism evidence="4 5">
    <name type="scientific">Streptomyces camponoticapitis</name>
    <dbReference type="NCBI Taxonomy" id="1616125"/>
    <lineage>
        <taxon>Bacteria</taxon>
        <taxon>Bacillati</taxon>
        <taxon>Actinomycetota</taxon>
        <taxon>Actinomycetes</taxon>
        <taxon>Kitasatosporales</taxon>
        <taxon>Streptomycetaceae</taxon>
        <taxon>Streptomyces</taxon>
    </lineage>
</organism>
<dbReference type="CDD" id="cd00093">
    <property type="entry name" value="HTH_XRE"/>
    <property type="match status" value="1"/>
</dbReference>
<proteinExistence type="predicted"/>
<evidence type="ECO:0000313" key="5">
    <source>
        <dbReference type="Proteomes" id="UP000660265"/>
    </source>
</evidence>
<dbReference type="SUPFAM" id="SSF47413">
    <property type="entry name" value="lambda repressor-like DNA-binding domains"/>
    <property type="match status" value="1"/>
</dbReference>
<dbReference type="InterPro" id="IPR010982">
    <property type="entry name" value="Lambda_DNA-bd_dom_sf"/>
</dbReference>
<protein>
    <recommendedName>
        <fullName evidence="3">HTH cro/C1-type domain-containing protein</fullName>
    </recommendedName>
</protein>
<evidence type="ECO:0000313" key="4">
    <source>
        <dbReference type="EMBL" id="GGK15543.1"/>
    </source>
</evidence>
<dbReference type="InterPro" id="IPR001387">
    <property type="entry name" value="Cro/C1-type_HTH"/>
</dbReference>
<dbReference type="EMBL" id="BMMV01000020">
    <property type="protein sequence ID" value="GGK15543.1"/>
    <property type="molecule type" value="Genomic_DNA"/>
</dbReference>
<dbReference type="SMART" id="SM00530">
    <property type="entry name" value="HTH_XRE"/>
    <property type="match status" value="1"/>
</dbReference>
<evidence type="ECO:0000256" key="1">
    <source>
        <dbReference type="ARBA" id="ARBA00023125"/>
    </source>
</evidence>
<feature type="domain" description="HTH cro/C1-type" evidence="3">
    <location>
        <begin position="31"/>
        <end position="85"/>
    </location>
</feature>
<keyword evidence="1" id="KW-0238">DNA-binding</keyword>
<dbReference type="PANTHER" id="PTHR46797">
    <property type="entry name" value="HTH-TYPE TRANSCRIPTIONAL REGULATOR"/>
    <property type="match status" value="1"/>
</dbReference>